<reference evidence="2" key="1">
    <citation type="submission" date="2021-04" db="EMBL/GenBank/DDBJ databases">
        <authorList>
            <person name="Chebbi M.A.C M."/>
        </authorList>
    </citation>
    <scope>NUCLEOTIDE SEQUENCE</scope>
</reference>
<evidence type="ECO:0000313" key="3">
    <source>
        <dbReference type="Proteomes" id="UP000786811"/>
    </source>
</evidence>
<keyword evidence="1" id="KW-0732">Signal</keyword>
<dbReference type="EMBL" id="CAJNRD030001119">
    <property type="protein sequence ID" value="CAG5087865.1"/>
    <property type="molecule type" value="Genomic_DNA"/>
</dbReference>
<dbReference type="Proteomes" id="UP000786811">
    <property type="component" value="Unassembled WGS sequence"/>
</dbReference>
<sequence length="161" mass="18254">MKILIVVCLLIAVAQCQIINTNFLNDIFSNINHQLQTDIQNHVRDVQQKINDNVRNELLKVDQLLTEIRQRPIPLPSSGQTIIVNGGSRSSHTVLSGTTPDGEPYFRDIEDRVDGNILHRTETIYNPKLRSMEKYHYTLDLTKPNAKPVLVSDTIEPNGNN</sequence>
<accession>A0A8J2MPK9</accession>
<dbReference type="AlphaFoldDB" id="A0A8J2MPK9"/>
<dbReference type="OrthoDB" id="7693257at2759"/>
<evidence type="ECO:0000256" key="1">
    <source>
        <dbReference type="SAM" id="SignalP"/>
    </source>
</evidence>
<name>A0A8J2MPK9_COTCN</name>
<comment type="caution">
    <text evidence="2">The sequence shown here is derived from an EMBL/GenBank/DDBJ whole genome shotgun (WGS) entry which is preliminary data.</text>
</comment>
<feature type="signal peptide" evidence="1">
    <location>
        <begin position="1"/>
        <end position="16"/>
    </location>
</feature>
<gene>
    <name evidence="2" type="ORF">HICCMSTLAB_LOCUS4629</name>
</gene>
<keyword evidence="3" id="KW-1185">Reference proteome</keyword>
<proteinExistence type="predicted"/>
<feature type="chain" id="PRO_5035254738" evidence="1">
    <location>
        <begin position="17"/>
        <end position="161"/>
    </location>
</feature>
<protein>
    <submittedName>
        <fullName evidence="2">Uncharacterized protein</fullName>
    </submittedName>
</protein>
<evidence type="ECO:0000313" key="2">
    <source>
        <dbReference type="EMBL" id="CAG5087865.1"/>
    </source>
</evidence>
<organism evidence="2 3">
    <name type="scientific">Cotesia congregata</name>
    <name type="common">Parasitoid wasp</name>
    <name type="synonym">Apanteles congregatus</name>
    <dbReference type="NCBI Taxonomy" id="51543"/>
    <lineage>
        <taxon>Eukaryota</taxon>
        <taxon>Metazoa</taxon>
        <taxon>Ecdysozoa</taxon>
        <taxon>Arthropoda</taxon>
        <taxon>Hexapoda</taxon>
        <taxon>Insecta</taxon>
        <taxon>Pterygota</taxon>
        <taxon>Neoptera</taxon>
        <taxon>Endopterygota</taxon>
        <taxon>Hymenoptera</taxon>
        <taxon>Apocrita</taxon>
        <taxon>Ichneumonoidea</taxon>
        <taxon>Braconidae</taxon>
        <taxon>Microgastrinae</taxon>
        <taxon>Cotesia</taxon>
    </lineage>
</organism>